<keyword evidence="3" id="KW-1133">Transmembrane helix</keyword>
<gene>
    <name evidence="5" type="ORF">DIZ78_08525</name>
</gene>
<organism evidence="5 6">
    <name type="scientific">endosymbiont of Escarpia spicata</name>
    <dbReference type="NCBI Taxonomy" id="2200908"/>
    <lineage>
        <taxon>Bacteria</taxon>
        <taxon>Pseudomonadati</taxon>
        <taxon>Pseudomonadota</taxon>
        <taxon>Gammaproteobacteria</taxon>
        <taxon>sulfur-oxidizing symbionts</taxon>
    </lineage>
</organism>
<evidence type="ECO:0000256" key="3">
    <source>
        <dbReference type="ARBA" id="ARBA00022989"/>
    </source>
</evidence>
<sequence length="97" mass="10002">MGKSRDKAHAVAEQASNTGSSLVSIVGAIGRITDMSAQIASASEEQSAVAEEINRNVVQINDMTEQSAAGAQQTSVASGDLARLATDLQLLVGQFKV</sequence>
<keyword evidence="6" id="KW-1185">Reference proteome</keyword>
<keyword evidence="4" id="KW-0472">Membrane</keyword>
<name>A0A370DMS6_9GAMM</name>
<evidence type="ECO:0000313" key="6">
    <source>
        <dbReference type="Proteomes" id="UP000254771"/>
    </source>
</evidence>
<dbReference type="Gene3D" id="1.10.287.950">
    <property type="entry name" value="Methyl-accepting chemotaxis protein"/>
    <property type="match status" value="1"/>
</dbReference>
<reference evidence="5 6" key="1">
    <citation type="journal article" date="2018" name="ISME J.">
        <title>Endosymbiont genomes yield clues of tubeworm success.</title>
        <authorList>
            <person name="Li Y."/>
            <person name="Liles M.R."/>
            <person name="Halanych K.M."/>
        </authorList>
    </citation>
    <scope>NUCLEOTIDE SEQUENCE [LARGE SCALE GENOMIC DNA]</scope>
    <source>
        <strain evidence="5">A1462</strain>
    </source>
</reference>
<dbReference type="EMBL" id="QFXE01000010">
    <property type="protein sequence ID" value="RDH86219.1"/>
    <property type="molecule type" value="Genomic_DNA"/>
</dbReference>
<accession>A0A370DMS6</accession>
<dbReference type="SUPFAM" id="SSF58104">
    <property type="entry name" value="Methyl-accepting chemotaxis protein (MCP) signaling domain"/>
    <property type="match status" value="1"/>
</dbReference>
<dbReference type="Proteomes" id="UP000254771">
    <property type="component" value="Unassembled WGS sequence"/>
</dbReference>
<proteinExistence type="predicted"/>
<dbReference type="PANTHER" id="PTHR32089">
    <property type="entry name" value="METHYL-ACCEPTING CHEMOTAXIS PROTEIN MCPB"/>
    <property type="match status" value="1"/>
</dbReference>
<evidence type="ECO:0008006" key="7">
    <source>
        <dbReference type="Google" id="ProtNLM"/>
    </source>
</evidence>
<dbReference type="PANTHER" id="PTHR32089:SF119">
    <property type="entry name" value="METHYL-ACCEPTING CHEMOTAXIS PROTEIN CTPL"/>
    <property type="match status" value="1"/>
</dbReference>
<evidence type="ECO:0000256" key="2">
    <source>
        <dbReference type="ARBA" id="ARBA00022692"/>
    </source>
</evidence>
<keyword evidence="2" id="KW-0812">Transmembrane</keyword>
<dbReference type="AlphaFoldDB" id="A0A370DMS6"/>
<comment type="caution">
    <text evidence="5">The sequence shown here is derived from an EMBL/GenBank/DDBJ whole genome shotgun (WGS) entry which is preliminary data.</text>
</comment>
<evidence type="ECO:0000256" key="1">
    <source>
        <dbReference type="ARBA" id="ARBA00004141"/>
    </source>
</evidence>
<dbReference type="GO" id="GO:0016020">
    <property type="term" value="C:membrane"/>
    <property type="evidence" value="ECO:0007669"/>
    <property type="project" value="UniProtKB-SubCell"/>
</dbReference>
<protein>
    <recommendedName>
        <fullName evidence="7">Methyl-accepting transducer domain-containing protein</fullName>
    </recommendedName>
</protein>
<evidence type="ECO:0000313" key="5">
    <source>
        <dbReference type="EMBL" id="RDH86219.1"/>
    </source>
</evidence>
<comment type="subcellular location">
    <subcellularLocation>
        <location evidence="1">Membrane</location>
        <topology evidence="1">Multi-pass membrane protein</topology>
    </subcellularLocation>
</comment>
<evidence type="ECO:0000256" key="4">
    <source>
        <dbReference type="ARBA" id="ARBA00023136"/>
    </source>
</evidence>